<keyword evidence="4" id="KW-1185">Reference proteome</keyword>
<keyword evidence="1" id="KW-1133">Transmembrane helix</keyword>
<dbReference type="AlphaFoldDB" id="A0A371F1Z0"/>
<gene>
    <name evidence="3" type="primary">GIP</name>
    <name evidence="3" type="ORF">CR513_48298</name>
</gene>
<name>A0A371F1Z0_MUCPR</name>
<feature type="transmembrane region" description="Helical" evidence="1">
    <location>
        <begin position="256"/>
        <end position="273"/>
    </location>
</feature>
<accession>A0A371F1Z0</accession>
<dbReference type="OrthoDB" id="1411639at2759"/>
<protein>
    <submittedName>
        <fullName evidence="3">Copia protein</fullName>
    </submittedName>
</protein>
<feature type="transmembrane region" description="Helical" evidence="1">
    <location>
        <begin position="176"/>
        <end position="198"/>
    </location>
</feature>
<dbReference type="PANTHER" id="PTHR11439:SF440">
    <property type="entry name" value="INTEGRASE CATALYTIC DOMAIN-CONTAINING PROTEIN"/>
    <property type="match status" value="1"/>
</dbReference>
<comment type="caution">
    <text evidence="3">The sequence shown here is derived from an EMBL/GenBank/DDBJ whole genome shotgun (WGS) entry which is preliminary data.</text>
</comment>
<sequence>SSWGLYFYYLVLALLFTILVAVIVIYGNGGRTMVKEKVISLLLNPKMSNSNFFCPYTMFSIFLIWLTILSLYIGLHKDLASKRMILIAKDLLSPLCVMFVKFQSIIVLPFFLIIVKVFLLLILFIPMYEHLLLNLLLGLDGSIDQGIIHELTFVNTSQLNEVVKRNNCHLFEVARVLLYCGETFITAIYRINILFMFYKGESIPKSESIIRMSKTPIVKTHKKITMKHKRYMSMRMIMILRKLLIIFLLPRGKARGYVLVILYLNLFVLTISLEHEIFIVAIDAIKILTSIHEVVKYNNWTTINPPPFPIQFQVPSHNMTSLNHTRHDLGHVKKNSTWDIVDKSRDKRAISCSFPQQFDVKNVFLHGDIEEEVCMEIPPRFKYHGDKNKVCNQGDHTLFIKHSLDDKLSLLLVYVEDIIIAGDDEIEQFTLKERLAIHFDMKELRKLKYFLGIEFAYSKKTSLGKGLLFRRESSLSLEIYTDVDHVGSVTDRRYTLGYYLFLGGNLVTWQSKKKNVIAWSRVELDFQVMAYGICEGLWIKIILDDLKAKYKGPMKLFCDNN</sequence>
<evidence type="ECO:0000313" key="3">
    <source>
        <dbReference type="EMBL" id="RDX72244.1"/>
    </source>
</evidence>
<dbReference type="CDD" id="cd09272">
    <property type="entry name" value="RNase_HI_RT_Ty1"/>
    <property type="match status" value="1"/>
</dbReference>
<dbReference type="InterPro" id="IPR043502">
    <property type="entry name" value="DNA/RNA_pol_sf"/>
</dbReference>
<dbReference type="SUPFAM" id="SSF56672">
    <property type="entry name" value="DNA/RNA polymerases"/>
    <property type="match status" value="1"/>
</dbReference>
<feature type="transmembrane region" description="Helical" evidence="1">
    <location>
        <begin position="232"/>
        <end position="250"/>
    </location>
</feature>
<evidence type="ECO:0000256" key="1">
    <source>
        <dbReference type="SAM" id="Phobius"/>
    </source>
</evidence>
<dbReference type="Pfam" id="PF07727">
    <property type="entry name" value="RVT_2"/>
    <property type="match status" value="1"/>
</dbReference>
<dbReference type="Proteomes" id="UP000257109">
    <property type="component" value="Unassembled WGS sequence"/>
</dbReference>
<evidence type="ECO:0000259" key="2">
    <source>
        <dbReference type="Pfam" id="PF07727"/>
    </source>
</evidence>
<dbReference type="EMBL" id="QJKJ01010993">
    <property type="protein sequence ID" value="RDX72244.1"/>
    <property type="molecule type" value="Genomic_DNA"/>
</dbReference>
<keyword evidence="1" id="KW-0472">Membrane</keyword>
<proteinExistence type="predicted"/>
<feature type="non-terminal residue" evidence="3">
    <location>
        <position position="1"/>
    </location>
</feature>
<evidence type="ECO:0000313" key="4">
    <source>
        <dbReference type="Proteomes" id="UP000257109"/>
    </source>
</evidence>
<reference evidence="3" key="1">
    <citation type="submission" date="2018-05" db="EMBL/GenBank/DDBJ databases">
        <title>Draft genome of Mucuna pruriens seed.</title>
        <authorList>
            <person name="Nnadi N.E."/>
            <person name="Vos R."/>
            <person name="Hasami M.H."/>
            <person name="Devisetty U.K."/>
            <person name="Aguiy J.C."/>
        </authorList>
    </citation>
    <scope>NUCLEOTIDE SEQUENCE [LARGE SCALE GENOMIC DNA]</scope>
    <source>
        <strain evidence="3">JCA_2017</strain>
    </source>
</reference>
<feature type="transmembrane region" description="Helical" evidence="1">
    <location>
        <begin position="53"/>
        <end position="75"/>
    </location>
</feature>
<feature type="transmembrane region" description="Helical" evidence="1">
    <location>
        <begin position="107"/>
        <end position="128"/>
    </location>
</feature>
<dbReference type="PANTHER" id="PTHR11439">
    <property type="entry name" value="GAG-POL-RELATED RETROTRANSPOSON"/>
    <property type="match status" value="1"/>
</dbReference>
<dbReference type="InterPro" id="IPR013103">
    <property type="entry name" value="RVT_2"/>
</dbReference>
<keyword evidence="1" id="KW-0812">Transmembrane</keyword>
<feature type="transmembrane region" description="Helical" evidence="1">
    <location>
        <begin position="6"/>
        <end position="27"/>
    </location>
</feature>
<feature type="domain" description="Reverse transcriptase Ty1/copia-type" evidence="2">
    <location>
        <begin position="395"/>
        <end position="457"/>
    </location>
</feature>
<organism evidence="3 4">
    <name type="scientific">Mucuna pruriens</name>
    <name type="common">Velvet bean</name>
    <name type="synonym">Dolichos pruriens</name>
    <dbReference type="NCBI Taxonomy" id="157652"/>
    <lineage>
        <taxon>Eukaryota</taxon>
        <taxon>Viridiplantae</taxon>
        <taxon>Streptophyta</taxon>
        <taxon>Embryophyta</taxon>
        <taxon>Tracheophyta</taxon>
        <taxon>Spermatophyta</taxon>
        <taxon>Magnoliopsida</taxon>
        <taxon>eudicotyledons</taxon>
        <taxon>Gunneridae</taxon>
        <taxon>Pentapetalae</taxon>
        <taxon>rosids</taxon>
        <taxon>fabids</taxon>
        <taxon>Fabales</taxon>
        <taxon>Fabaceae</taxon>
        <taxon>Papilionoideae</taxon>
        <taxon>50 kb inversion clade</taxon>
        <taxon>NPAAA clade</taxon>
        <taxon>indigoferoid/millettioid clade</taxon>
        <taxon>Phaseoleae</taxon>
        <taxon>Mucuna</taxon>
    </lineage>
</organism>